<dbReference type="SUPFAM" id="SSF103473">
    <property type="entry name" value="MFS general substrate transporter"/>
    <property type="match status" value="1"/>
</dbReference>
<dbReference type="Gene3D" id="1.20.1250.20">
    <property type="entry name" value="MFS general substrate transporter like domains"/>
    <property type="match status" value="1"/>
</dbReference>
<feature type="transmembrane region" description="Helical" evidence="8">
    <location>
        <begin position="607"/>
        <end position="624"/>
    </location>
</feature>
<keyword evidence="3" id="KW-1003">Cell membrane</keyword>
<dbReference type="Pfam" id="PF07648">
    <property type="entry name" value="Kazal_2"/>
    <property type="match status" value="1"/>
</dbReference>
<dbReference type="EMBL" id="CACRXK020000515">
    <property type="protein sequence ID" value="CAB3982546.1"/>
    <property type="molecule type" value="Genomic_DNA"/>
</dbReference>
<dbReference type="InterPro" id="IPR002350">
    <property type="entry name" value="Kazal_dom"/>
</dbReference>
<comment type="caution">
    <text evidence="8">Lacks conserved residue(s) required for the propagation of feature annotation.</text>
</comment>
<protein>
    <recommendedName>
        <fullName evidence="8">Solute carrier organic anion transporter family member</fullName>
    </recommendedName>
</protein>
<feature type="transmembrane region" description="Helical" evidence="8">
    <location>
        <begin position="139"/>
        <end position="163"/>
    </location>
</feature>
<dbReference type="InterPro" id="IPR036058">
    <property type="entry name" value="Kazal_dom_sf"/>
</dbReference>
<keyword evidence="6 8" id="KW-0472">Membrane</keyword>
<keyword evidence="8" id="KW-0406">Ion transport</keyword>
<dbReference type="InterPro" id="IPR036259">
    <property type="entry name" value="MFS_trans_sf"/>
</dbReference>
<evidence type="ECO:0000256" key="6">
    <source>
        <dbReference type="ARBA" id="ARBA00023136"/>
    </source>
</evidence>
<dbReference type="PANTHER" id="PTHR11388">
    <property type="entry name" value="ORGANIC ANION TRANSPORTER"/>
    <property type="match status" value="1"/>
</dbReference>
<evidence type="ECO:0000256" key="5">
    <source>
        <dbReference type="ARBA" id="ARBA00022989"/>
    </source>
</evidence>
<name>A0A7D9HH97_PARCT</name>
<comment type="similarity">
    <text evidence="2 8">Belongs to the organo anion transporter (TC 2.A.60) family.</text>
</comment>
<keyword evidence="11" id="KW-1185">Reference proteome</keyword>
<evidence type="ECO:0000256" key="3">
    <source>
        <dbReference type="ARBA" id="ARBA00022475"/>
    </source>
</evidence>
<dbReference type="OrthoDB" id="5062115at2759"/>
<feature type="transmembrane region" description="Helical" evidence="8">
    <location>
        <begin position="698"/>
        <end position="719"/>
    </location>
</feature>
<evidence type="ECO:0000256" key="1">
    <source>
        <dbReference type="ARBA" id="ARBA00004651"/>
    </source>
</evidence>
<comment type="caution">
    <text evidence="10">The sequence shown here is derived from an EMBL/GenBank/DDBJ whole genome shotgun (WGS) entry which is preliminary data.</text>
</comment>
<dbReference type="AlphaFoldDB" id="A0A7D9HH97"/>
<keyword evidence="5 8" id="KW-1133">Transmembrane helix</keyword>
<feature type="transmembrane region" description="Helical" evidence="8">
    <location>
        <begin position="266"/>
        <end position="293"/>
    </location>
</feature>
<reference evidence="10" key="1">
    <citation type="submission" date="2020-04" db="EMBL/GenBank/DDBJ databases">
        <authorList>
            <person name="Alioto T."/>
            <person name="Alioto T."/>
            <person name="Gomez Garrido J."/>
        </authorList>
    </citation>
    <scope>NUCLEOTIDE SEQUENCE</scope>
    <source>
        <strain evidence="10">A484AB</strain>
    </source>
</reference>
<feature type="transmembrane region" description="Helical" evidence="8">
    <location>
        <begin position="183"/>
        <end position="201"/>
    </location>
</feature>
<dbReference type="PANTHER" id="PTHR11388:SF100">
    <property type="entry name" value="SOLUTE CARRIER ORGANIC ANION TRANSPORTER FAMILY MEMBER 4A1"/>
    <property type="match status" value="1"/>
</dbReference>
<feature type="transmembrane region" description="Helical" evidence="8">
    <location>
        <begin position="305"/>
        <end position="333"/>
    </location>
</feature>
<evidence type="ECO:0000313" key="10">
    <source>
        <dbReference type="EMBL" id="CAB3982546.1"/>
    </source>
</evidence>
<dbReference type="NCBIfam" id="TIGR00805">
    <property type="entry name" value="oat"/>
    <property type="match status" value="1"/>
</dbReference>
<feature type="region of interest" description="Disordered" evidence="9">
    <location>
        <begin position="94"/>
        <end position="117"/>
    </location>
</feature>
<evidence type="ECO:0000256" key="4">
    <source>
        <dbReference type="ARBA" id="ARBA00022692"/>
    </source>
</evidence>
<evidence type="ECO:0000256" key="9">
    <source>
        <dbReference type="SAM" id="MobiDB-lite"/>
    </source>
</evidence>
<feature type="compositionally biased region" description="Low complexity" evidence="9">
    <location>
        <begin position="101"/>
        <end position="116"/>
    </location>
</feature>
<sequence length="742" mass="81460">MPRTSFHGNENISDMTSSTMNACEICGVVVRRRRLLTLIHRGFKRLSGVHMVNWISCKEHCTKSETSSRIGALINRDNRIMDDHNGNVIANKTAAPLQDPSSQKSHPSSQKSHPSSADVASKQDLAYGWGKIRPICLKFLSCPVWFIAVFSVYALLQGIASWGLPSLVLPSIERRFGFSTKELGVIAASNDVAALILVVFISYYGDYSNKMKWIAGGATITGIGIIVFALPHFMIGRYHPGNKHSDALCNHGNGTQCAEMNSGGDWYYLTIFILGMLIMGAGSAPCFSLFSAYLDENVEPKSFPLYLGVFTIIQFIAPGIGFIIGGKFLSIYVDINQPDGFNLTPQDPRWIGAWWLGFLIFGILIVLFSFIMLGFPSAMPGARQRRLRHIREGNIKPSNDVQPCLRKFPSELKELLKNWTFLFNTLGLTCFLFYFGSVGVFFSKLLRVKFGLDAVKAGYFFAIINISGAVVGNIAGSIIVRMFSLKTACKKAAAACAIVSLLTTGGPLIFLIPSCINTNLAGVAIDYSNPYMNGTAGLLTSRCNVNCGCSLTSFSPVCGSDNVTYFDACHAGCNIHLDDKAFSNCSCIADESGSAKPGYCDRQCKNLVMFTVIAVLSSIIRTAGSSVPTRTVLLRCVPDNKRAFASGVWFVTFKTFGLLPSPVVFGHIVDKSCRLWQNICGRRGRCFDYDVTSLSRNIAYYGLAWSVLTTLCFFLSWYFCKPCTESVCIENQGVDQPQETRL</sequence>
<feature type="transmembrane region" description="Helical" evidence="8">
    <location>
        <begin position="421"/>
        <end position="442"/>
    </location>
</feature>
<dbReference type="GO" id="GO:0055085">
    <property type="term" value="P:transmembrane transport"/>
    <property type="evidence" value="ECO:0007669"/>
    <property type="project" value="InterPro"/>
</dbReference>
<dbReference type="PROSITE" id="PS51465">
    <property type="entry name" value="KAZAL_2"/>
    <property type="match status" value="1"/>
</dbReference>
<evidence type="ECO:0000256" key="7">
    <source>
        <dbReference type="ARBA" id="ARBA00023157"/>
    </source>
</evidence>
<keyword evidence="8" id="KW-0813">Transport</keyword>
<gene>
    <name evidence="10" type="ORF">PACLA_8A075041</name>
</gene>
<feature type="transmembrane region" description="Helical" evidence="8">
    <location>
        <begin position="492"/>
        <end position="512"/>
    </location>
</feature>
<dbReference type="Proteomes" id="UP001152795">
    <property type="component" value="Unassembled WGS sequence"/>
</dbReference>
<keyword evidence="7" id="KW-1015">Disulfide bond</keyword>
<dbReference type="Pfam" id="PF03137">
    <property type="entry name" value="OATP"/>
    <property type="match status" value="1"/>
</dbReference>
<feature type="transmembrane region" description="Helical" evidence="8">
    <location>
        <begin position="213"/>
        <end position="235"/>
    </location>
</feature>
<comment type="subcellular location">
    <subcellularLocation>
        <location evidence="1 8">Cell membrane</location>
        <topology evidence="1 8">Multi-pass membrane protein</topology>
    </subcellularLocation>
</comment>
<keyword evidence="4 8" id="KW-0812">Transmembrane</keyword>
<feature type="transmembrane region" description="Helical" evidence="8">
    <location>
        <begin position="457"/>
        <end position="480"/>
    </location>
</feature>
<dbReference type="GO" id="GO:0005886">
    <property type="term" value="C:plasma membrane"/>
    <property type="evidence" value="ECO:0007669"/>
    <property type="project" value="UniProtKB-SubCell"/>
</dbReference>
<feature type="transmembrane region" description="Helical" evidence="8">
    <location>
        <begin position="353"/>
        <end position="375"/>
    </location>
</feature>
<evidence type="ECO:0000256" key="8">
    <source>
        <dbReference type="RuleBase" id="RU362056"/>
    </source>
</evidence>
<dbReference type="GO" id="GO:0006811">
    <property type="term" value="P:monoatomic ion transport"/>
    <property type="evidence" value="ECO:0007669"/>
    <property type="project" value="UniProtKB-KW"/>
</dbReference>
<evidence type="ECO:0000256" key="2">
    <source>
        <dbReference type="ARBA" id="ARBA00009657"/>
    </source>
</evidence>
<dbReference type="InterPro" id="IPR004156">
    <property type="entry name" value="OATP"/>
</dbReference>
<proteinExistence type="inferred from homology"/>
<organism evidence="10 11">
    <name type="scientific">Paramuricea clavata</name>
    <name type="common">Red gorgonian</name>
    <name type="synonym">Violescent sea-whip</name>
    <dbReference type="NCBI Taxonomy" id="317549"/>
    <lineage>
        <taxon>Eukaryota</taxon>
        <taxon>Metazoa</taxon>
        <taxon>Cnidaria</taxon>
        <taxon>Anthozoa</taxon>
        <taxon>Octocorallia</taxon>
        <taxon>Malacalcyonacea</taxon>
        <taxon>Plexauridae</taxon>
        <taxon>Paramuricea</taxon>
    </lineage>
</organism>
<evidence type="ECO:0000313" key="11">
    <source>
        <dbReference type="Proteomes" id="UP001152795"/>
    </source>
</evidence>
<dbReference type="SUPFAM" id="SSF100895">
    <property type="entry name" value="Kazal-type serine protease inhibitors"/>
    <property type="match status" value="1"/>
</dbReference>
<accession>A0A7D9HH97</accession>